<sequence>MKILKTILIGLGILIVIALVVALILPKTFHAGSHILVNKNKQEVFNYVKQVKKQKEYDNWSRQDPDIQQQYSGEDGTVGFTYTWKSKKVGDGKQVITKVVEGERVEMDLYFNDSDQANKSFLAVDSIGPNQSKVTWEIDGKIPFPFNVVTLFFDMNKDFQQGLENLKQNLEK</sequence>
<reference evidence="1 2" key="1">
    <citation type="submission" date="2019-03" db="EMBL/GenBank/DDBJ databases">
        <title>Genomic Encyclopedia of Type Strains, Phase IV (KMG-IV): sequencing the most valuable type-strain genomes for metagenomic binning, comparative biology and taxonomic classification.</title>
        <authorList>
            <person name="Goeker M."/>
        </authorList>
    </citation>
    <scope>NUCLEOTIDE SEQUENCE [LARGE SCALE GENOMIC DNA]</scope>
    <source>
        <strain evidence="1 2">DSM 22362</strain>
    </source>
</reference>
<dbReference type="AlphaFoldDB" id="A0A4R3W0F7"/>
<gene>
    <name evidence="1" type="ORF">EDC17_100580</name>
</gene>
<dbReference type="RefSeq" id="WP_132776772.1">
    <property type="nucleotide sequence ID" value="NZ_SMBZ01000005.1"/>
</dbReference>
<protein>
    <submittedName>
        <fullName evidence="1">Polyketide cyclase/dehydrase/lipid transport protein</fullName>
    </submittedName>
</protein>
<keyword evidence="2" id="KW-1185">Reference proteome</keyword>
<dbReference type="Proteomes" id="UP000295197">
    <property type="component" value="Unassembled WGS sequence"/>
</dbReference>
<name>A0A4R3W0F7_9SPHI</name>
<comment type="caution">
    <text evidence="1">The sequence shown here is derived from an EMBL/GenBank/DDBJ whole genome shotgun (WGS) entry which is preliminary data.</text>
</comment>
<evidence type="ECO:0000313" key="2">
    <source>
        <dbReference type="Proteomes" id="UP000295197"/>
    </source>
</evidence>
<accession>A0A4R3W0F7</accession>
<proteinExistence type="predicted"/>
<dbReference type="SUPFAM" id="SSF55961">
    <property type="entry name" value="Bet v1-like"/>
    <property type="match status" value="1"/>
</dbReference>
<dbReference type="EMBL" id="SMBZ01000005">
    <property type="protein sequence ID" value="TCV19269.1"/>
    <property type="molecule type" value="Genomic_DNA"/>
</dbReference>
<organism evidence="1 2">
    <name type="scientific">Sphingobacterium alimentarium</name>
    <dbReference type="NCBI Taxonomy" id="797292"/>
    <lineage>
        <taxon>Bacteria</taxon>
        <taxon>Pseudomonadati</taxon>
        <taxon>Bacteroidota</taxon>
        <taxon>Sphingobacteriia</taxon>
        <taxon>Sphingobacteriales</taxon>
        <taxon>Sphingobacteriaceae</taxon>
        <taxon>Sphingobacterium</taxon>
    </lineage>
</organism>
<dbReference type="OrthoDB" id="9807923at2"/>
<dbReference type="CDD" id="cd07818">
    <property type="entry name" value="SRPBCC_1"/>
    <property type="match status" value="1"/>
</dbReference>
<dbReference type="Gene3D" id="3.30.530.20">
    <property type="match status" value="1"/>
</dbReference>
<evidence type="ECO:0000313" key="1">
    <source>
        <dbReference type="EMBL" id="TCV19269.1"/>
    </source>
</evidence>
<dbReference type="InterPro" id="IPR023393">
    <property type="entry name" value="START-like_dom_sf"/>
</dbReference>